<evidence type="ECO:0000313" key="2">
    <source>
        <dbReference type="Proteomes" id="UP001151760"/>
    </source>
</evidence>
<protein>
    <submittedName>
        <fullName evidence="1">Uncharacterized protein</fullName>
    </submittedName>
</protein>
<proteinExistence type="predicted"/>
<comment type="caution">
    <text evidence="1">The sequence shown here is derived from an EMBL/GenBank/DDBJ whole genome shotgun (WGS) entry which is preliminary data.</text>
</comment>
<gene>
    <name evidence="1" type="ORF">Tco_1094435</name>
</gene>
<reference evidence="1" key="2">
    <citation type="submission" date="2022-01" db="EMBL/GenBank/DDBJ databases">
        <authorList>
            <person name="Yamashiro T."/>
            <person name="Shiraishi A."/>
            <person name="Satake H."/>
            <person name="Nakayama K."/>
        </authorList>
    </citation>
    <scope>NUCLEOTIDE SEQUENCE</scope>
</reference>
<dbReference type="EMBL" id="BQNB010020719">
    <property type="protein sequence ID" value="GJT98917.1"/>
    <property type="molecule type" value="Genomic_DNA"/>
</dbReference>
<sequence>MYPSATPSNNYPFYTQPVYPLPSAHVYPNLGLTGLFADPIACVTPFFRWIEDYPLPDGLKMPSPVGSYDGKGDPDNYLHLFEGAICIKKWTMPVAYHMFTYTLKDSARIWYTDDTLQILGLHEEQRISGFVHGLRTRSLVEFLSTDLPTTYKGLM</sequence>
<evidence type="ECO:0000313" key="1">
    <source>
        <dbReference type="EMBL" id="GJT98917.1"/>
    </source>
</evidence>
<organism evidence="1 2">
    <name type="scientific">Tanacetum coccineum</name>
    <dbReference type="NCBI Taxonomy" id="301880"/>
    <lineage>
        <taxon>Eukaryota</taxon>
        <taxon>Viridiplantae</taxon>
        <taxon>Streptophyta</taxon>
        <taxon>Embryophyta</taxon>
        <taxon>Tracheophyta</taxon>
        <taxon>Spermatophyta</taxon>
        <taxon>Magnoliopsida</taxon>
        <taxon>eudicotyledons</taxon>
        <taxon>Gunneridae</taxon>
        <taxon>Pentapetalae</taxon>
        <taxon>asterids</taxon>
        <taxon>campanulids</taxon>
        <taxon>Asterales</taxon>
        <taxon>Asteraceae</taxon>
        <taxon>Asteroideae</taxon>
        <taxon>Anthemideae</taxon>
        <taxon>Anthemidinae</taxon>
        <taxon>Tanacetum</taxon>
    </lineage>
</organism>
<name>A0ABQ5IHW0_9ASTR</name>
<accession>A0ABQ5IHW0</accession>
<dbReference type="Proteomes" id="UP001151760">
    <property type="component" value="Unassembled WGS sequence"/>
</dbReference>
<keyword evidence="2" id="KW-1185">Reference proteome</keyword>
<reference evidence="1" key="1">
    <citation type="journal article" date="2022" name="Int. J. Mol. Sci.">
        <title>Draft Genome of Tanacetum Coccineum: Genomic Comparison of Closely Related Tanacetum-Family Plants.</title>
        <authorList>
            <person name="Yamashiro T."/>
            <person name="Shiraishi A."/>
            <person name="Nakayama K."/>
            <person name="Satake H."/>
        </authorList>
    </citation>
    <scope>NUCLEOTIDE SEQUENCE</scope>
</reference>